<dbReference type="Proteomes" id="UP000717585">
    <property type="component" value="Unassembled WGS sequence"/>
</dbReference>
<comment type="caution">
    <text evidence="2">The sequence shown here is derived from an EMBL/GenBank/DDBJ whole genome shotgun (WGS) entry which is preliminary data.</text>
</comment>
<evidence type="ECO:0000256" key="1">
    <source>
        <dbReference type="SAM" id="MobiDB-lite"/>
    </source>
</evidence>
<feature type="region of interest" description="Disordered" evidence="1">
    <location>
        <begin position="142"/>
        <end position="164"/>
    </location>
</feature>
<sequence>MSYSPLTNGEYSAWIRGRVFSTVQWADFKVWSVRGSFSGNTWAGRGSEGGMDNSKDHSSSTTLKRKEGSTSRIMDSDSGKRSRHEEDTDWESGSRQATGMDSEKLRLRKQLAEAQQEISALKAARLMQEQGHGRLVLSGVATKPSKEKPTIPRHKHKKAKKAKQISPMDLMTQFIMVMQSLQGQQVSQAEDSCSGSGESTEEE</sequence>
<evidence type="ECO:0000313" key="2">
    <source>
        <dbReference type="EMBL" id="KAG9392111.1"/>
    </source>
</evidence>
<feature type="compositionally biased region" description="Basic residues" evidence="1">
    <location>
        <begin position="151"/>
        <end position="163"/>
    </location>
</feature>
<reference evidence="2" key="1">
    <citation type="submission" date="2021-05" db="EMBL/GenBank/DDBJ databases">
        <title>A free-living protist that lacks canonical eukaryotic 1 DNA replication and segregation systems.</title>
        <authorList>
            <person name="Salas-Leiva D.E."/>
            <person name="Tromer E.C."/>
            <person name="Curtis B.A."/>
            <person name="Jerlstrom-Hultqvist J."/>
            <person name="Kolisko M."/>
            <person name="Yi Z."/>
            <person name="Salas-Leiva J.S."/>
            <person name="Gallot-Lavallee L."/>
            <person name="Kops G.J.P.L."/>
            <person name="Archibald J.M."/>
            <person name="Simpson A.G.B."/>
            <person name="Roger A.J."/>
        </authorList>
    </citation>
    <scope>NUCLEOTIDE SEQUENCE</scope>
    <source>
        <strain evidence="2">BICM</strain>
    </source>
</reference>
<feature type="region of interest" description="Disordered" evidence="1">
    <location>
        <begin position="181"/>
        <end position="203"/>
    </location>
</feature>
<dbReference type="EMBL" id="JAHDYR010000038">
    <property type="protein sequence ID" value="KAG9392111.1"/>
    <property type="molecule type" value="Genomic_DNA"/>
</dbReference>
<evidence type="ECO:0000313" key="3">
    <source>
        <dbReference type="Proteomes" id="UP000717585"/>
    </source>
</evidence>
<dbReference type="AlphaFoldDB" id="A0A8J6E0P6"/>
<feature type="region of interest" description="Disordered" evidence="1">
    <location>
        <begin position="41"/>
        <end position="103"/>
    </location>
</feature>
<feature type="compositionally biased region" description="Basic and acidic residues" evidence="1">
    <location>
        <begin position="53"/>
        <end position="86"/>
    </location>
</feature>
<gene>
    <name evidence="2" type="ORF">J8273_5090</name>
</gene>
<keyword evidence="3" id="KW-1185">Reference proteome</keyword>
<organism evidence="2 3">
    <name type="scientific">Carpediemonas membranifera</name>
    <dbReference type="NCBI Taxonomy" id="201153"/>
    <lineage>
        <taxon>Eukaryota</taxon>
        <taxon>Metamonada</taxon>
        <taxon>Carpediemonas-like organisms</taxon>
        <taxon>Carpediemonas</taxon>
    </lineage>
</organism>
<protein>
    <submittedName>
        <fullName evidence="2">Uncharacterized protein</fullName>
    </submittedName>
</protein>
<feature type="compositionally biased region" description="Low complexity" evidence="1">
    <location>
        <begin position="190"/>
        <end position="203"/>
    </location>
</feature>
<proteinExistence type="predicted"/>
<name>A0A8J6E0P6_9EUKA</name>
<accession>A0A8J6E0P6</accession>